<name>A0A6M0P3U5_9BACI</name>
<dbReference type="Proteomes" id="UP000476934">
    <property type="component" value="Unassembled WGS sequence"/>
</dbReference>
<dbReference type="Pfam" id="PF19786">
    <property type="entry name" value="DUF6270"/>
    <property type="match status" value="1"/>
</dbReference>
<comment type="caution">
    <text evidence="1">The sequence shown here is derived from an EMBL/GenBank/DDBJ whole genome shotgun (WGS) entry which is preliminary data.</text>
</comment>
<dbReference type="AlphaFoldDB" id="A0A6M0P3U5"/>
<organism evidence="1 2">
    <name type="scientific">Heyndrickxia ginsengihumi</name>
    <dbReference type="NCBI Taxonomy" id="363870"/>
    <lineage>
        <taxon>Bacteria</taxon>
        <taxon>Bacillati</taxon>
        <taxon>Bacillota</taxon>
        <taxon>Bacilli</taxon>
        <taxon>Bacillales</taxon>
        <taxon>Bacillaceae</taxon>
        <taxon>Heyndrickxia</taxon>
    </lineage>
</organism>
<reference evidence="1 2" key="1">
    <citation type="submission" date="2020-02" db="EMBL/GenBank/DDBJ databases">
        <authorList>
            <person name="Feng H."/>
        </authorList>
    </citation>
    <scope>NUCLEOTIDE SEQUENCE [LARGE SCALE GENOMIC DNA]</scope>
    <source>
        <strain evidence="1 2">Gsoil 114</strain>
    </source>
</reference>
<dbReference type="InterPro" id="IPR046237">
    <property type="entry name" value="DUF6270"/>
</dbReference>
<reference evidence="1 2" key="2">
    <citation type="submission" date="2020-03" db="EMBL/GenBank/DDBJ databases">
        <title>Bacillus aquiflavi sp. nov., isolated from yellow water of strong flavor Chinese baijiu in Yibin region of China.</title>
        <authorList>
            <person name="Xie J."/>
        </authorList>
    </citation>
    <scope>NUCLEOTIDE SEQUENCE [LARGE SCALE GENOMIC DNA]</scope>
    <source>
        <strain evidence="1 2">Gsoil 114</strain>
    </source>
</reference>
<accession>A0A6M0P3U5</accession>
<proteinExistence type="predicted"/>
<evidence type="ECO:0000313" key="1">
    <source>
        <dbReference type="EMBL" id="NEY19384.1"/>
    </source>
</evidence>
<gene>
    <name evidence="1" type="ORF">G4D61_05300</name>
</gene>
<keyword evidence="2" id="KW-1185">Reference proteome</keyword>
<sequence length="668" mass="78904">MFQVEKINVNKTFINIIFSAKKDFDNLKLELRLRDTGRFLMYSYENCSEVDVHHHNNNHYEVNISLKELVKCFQIINPVKQLVYINVMDGNGNYYDLFINDNIKKQLKEIKEISLNKLAKMTLIGRGKNELAFKIQKNTLRNKIDYLNIDNKNKKIMLAVTSSIKNSEEELFIDNLYLKKRVFKDTLVYSESLELQRLSSNLFSLDFEQINNFTYDDIITVLDFVAEVKEDGISLEADLKRDEELKIEEININSDNKINPYWTLSNGLSIRVESLFKSIIINSINLNGYLLSLKLKKELSSTNNIKCFLFREQKIYNDLELVPFREINVVNKEENIYINLDIEEIFKNLDTNIRQAYQLCIEKNEERYILVTNNKFEDTIYVNNNIKIALISDDNTLKISIEPNTEKAVKLGIIGSCFTRLAFSSKDDFFNPDYKTYFSVEFSHFWPSIISLFSNPIDFKEENFPEVKGTDLVNLKREFEKSTFNELKNKNIEYVLIDFFVDAIHGVRKFKDRDAYVVQHGSMQRTSFLKDKLLKETEQFDYRNPSFWEKWKKSCDQFIMELEKLIDLDKVILIWGGLAKEYYDKNKLVKNFAGEKRFTNTQLNYFNNIWNKMNNYFLSKAPNAKLIDMRKYNYLSTMDHKDAFGPHHFESNYYKSLIGELSKIVTRS</sequence>
<protein>
    <submittedName>
        <fullName evidence="1">Uncharacterized protein</fullName>
    </submittedName>
</protein>
<evidence type="ECO:0000313" key="2">
    <source>
        <dbReference type="Proteomes" id="UP000476934"/>
    </source>
</evidence>
<dbReference type="EMBL" id="JAAIWK010000005">
    <property type="protein sequence ID" value="NEY19384.1"/>
    <property type="molecule type" value="Genomic_DNA"/>
</dbReference>
<dbReference type="RefSeq" id="WP_163173403.1">
    <property type="nucleotide sequence ID" value="NZ_JAAIWK010000005.1"/>
</dbReference>